<accession>A0A078A3S7</accession>
<feature type="compositionally biased region" description="Basic and acidic residues" evidence="1">
    <location>
        <begin position="885"/>
        <end position="902"/>
    </location>
</feature>
<feature type="compositionally biased region" description="Basic and acidic residues" evidence="1">
    <location>
        <begin position="647"/>
        <end position="658"/>
    </location>
</feature>
<dbReference type="Proteomes" id="UP000039865">
    <property type="component" value="Unassembled WGS sequence"/>
</dbReference>
<evidence type="ECO:0000313" key="2">
    <source>
        <dbReference type="EMBL" id="CDW76908.1"/>
    </source>
</evidence>
<organism evidence="2 3">
    <name type="scientific">Stylonychia lemnae</name>
    <name type="common">Ciliate</name>
    <dbReference type="NCBI Taxonomy" id="5949"/>
    <lineage>
        <taxon>Eukaryota</taxon>
        <taxon>Sar</taxon>
        <taxon>Alveolata</taxon>
        <taxon>Ciliophora</taxon>
        <taxon>Intramacronucleata</taxon>
        <taxon>Spirotrichea</taxon>
        <taxon>Stichotrichia</taxon>
        <taxon>Sporadotrichida</taxon>
        <taxon>Oxytrichidae</taxon>
        <taxon>Stylonychinae</taxon>
        <taxon>Stylonychia</taxon>
    </lineage>
</organism>
<feature type="compositionally biased region" description="Low complexity" evidence="1">
    <location>
        <begin position="822"/>
        <end position="843"/>
    </location>
</feature>
<feature type="compositionally biased region" description="Basic and acidic residues" evidence="1">
    <location>
        <begin position="865"/>
        <end position="876"/>
    </location>
</feature>
<name>A0A078A3S7_STYLE</name>
<feature type="compositionally biased region" description="Acidic residues" evidence="1">
    <location>
        <begin position="629"/>
        <end position="646"/>
    </location>
</feature>
<gene>
    <name evidence="2" type="primary">Contig17897.g19029</name>
    <name evidence="2" type="ORF">STYLEM_5873</name>
</gene>
<feature type="compositionally biased region" description="Basic and acidic residues" evidence="1">
    <location>
        <begin position="912"/>
        <end position="929"/>
    </location>
</feature>
<feature type="compositionally biased region" description="Basic and acidic residues" evidence="1">
    <location>
        <begin position="612"/>
        <end position="626"/>
    </location>
</feature>
<dbReference type="AlphaFoldDB" id="A0A078A3S7"/>
<evidence type="ECO:0000313" key="3">
    <source>
        <dbReference type="Proteomes" id="UP000039865"/>
    </source>
</evidence>
<feature type="region of interest" description="Disordered" evidence="1">
    <location>
        <begin position="346"/>
        <end position="392"/>
    </location>
</feature>
<sequence>MRLEVTSNESKQLERARKWAQLVVDSKIIMSDKNQNQVDQDRIYDIQKELERIKSLDDIVSIKNLRKEFEKIDIFHESLDKCSNYDETSQKLLSVDVEMIKTLIEKAQQDILINIQDEINGIKDQINLNSEWEANCQKILEDVNFDDWSKIDLSRKMLDQAENDPDSTFTLIDRSLIRKLRIWYIKAKYNDQKRNKRDIIDFILALEREINKLSDNQTEIQIQLELKMIELAKRLKQIIAFKIQVGNNDENKPNQPRTLTIQDIEYALENKDNLPFQLEKKQIENLNKQKDRYYQELDIEALALLKELSFVTPHEKFIEKMKKNYAFIMERVAKYPDLEILKKKAEDQKQISEDQDMKDESNNQEEADLNEQNITEKKKVNSQEGSESIEVEEEEIPPRFLQDFQKVHKKFFKLKCQCPEAIRLVQEYEKARGEFDDIKSKFLAQKISGKFTFQQLQDFNERLINVTLDFEDEELQFRQDIWHARVAKVLHDLQNDIFIERLSTEQIKYWLEEGQELEVVNDIKYEKLNEVVEDIDHIMRALKMCATVEEVDKIDEQENRKLIEMNHLIKKARQKMLKGEVPKHIRKSIENRKSLGSCALEYLKNSRTKISKEQLEDVDMDNKMIQEEGGGDEEEDEDDMDTEELEDEKKEAKSDPNKIKKAPKKKQSIPIKTEVKADKFQKATSTLLTKKKPVATTKENKEPKKRVVKANQKAEKKEKLKIEKKVKASGEKLKSPLKKKLEVNKKAKNKVELDKKDNGDNDDSKEESQIENAKMKELKAKVSKMQKKDVPSKPTNSLQPLQKKIKEKSQSNSVETTAPQAGLNSLKSKLGGLKSPSKGNSLLTKKKIEKPIPKVEINNAEDEPDQKMDIDSKEKEEENDQPNNEDDKPKEKKQMIVDKTQDEQDDTADGSEDNKSSKEEANKKIENKKSLPLIKTNTLLGKRPIQKTDILANDKKDEVQKDKPAIGKAKIEPAVESKAAAPTIAKKVGIIKKPGGGLAASLAKINK</sequence>
<dbReference type="EMBL" id="CCKQ01005656">
    <property type="protein sequence ID" value="CDW76908.1"/>
    <property type="molecule type" value="Genomic_DNA"/>
</dbReference>
<protein>
    <submittedName>
        <fullName evidence="2">Uncharacterized protein</fullName>
    </submittedName>
</protein>
<feature type="compositionally biased region" description="Polar residues" evidence="1">
    <location>
        <begin position="810"/>
        <end position="819"/>
    </location>
</feature>
<proteinExistence type="predicted"/>
<dbReference type="OrthoDB" id="10613387at2759"/>
<feature type="region of interest" description="Disordered" evidence="1">
    <location>
        <begin position="612"/>
        <end position="932"/>
    </location>
</feature>
<feature type="compositionally biased region" description="Basic and acidic residues" evidence="1">
    <location>
        <begin position="712"/>
        <end position="759"/>
    </location>
</feature>
<evidence type="ECO:0000256" key="1">
    <source>
        <dbReference type="SAM" id="MobiDB-lite"/>
    </source>
</evidence>
<dbReference type="InParanoid" id="A0A078A3S7"/>
<feature type="compositionally biased region" description="Acidic residues" evidence="1">
    <location>
        <begin position="353"/>
        <end position="369"/>
    </location>
</feature>
<keyword evidence="3" id="KW-1185">Reference proteome</keyword>
<feature type="compositionally biased region" description="Basic and acidic residues" evidence="1">
    <location>
        <begin position="773"/>
        <end position="791"/>
    </location>
</feature>
<reference evidence="2 3" key="1">
    <citation type="submission" date="2014-06" db="EMBL/GenBank/DDBJ databases">
        <authorList>
            <person name="Swart Estienne"/>
        </authorList>
    </citation>
    <scope>NUCLEOTIDE SEQUENCE [LARGE SCALE GENOMIC DNA]</scope>
    <source>
        <strain evidence="2 3">130c</strain>
    </source>
</reference>